<protein>
    <recommendedName>
        <fullName evidence="4">Alanine racemase</fullName>
        <ecNumber evidence="4">5.1.1.1</ecNumber>
    </recommendedName>
</protein>
<dbReference type="InterPro" id="IPR009006">
    <property type="entry name" value="Ala_racemase/Decarboxylase_C"/>
</dbReference>
<evidence type="ECO:0000256" key="2">
    <source>
        <dbReference type="ARBA" id="ARBA00022898"/>
    </source>
</evidence>
<dbReference type="PANTHER" id="PTHR30511:SF0">
    <property type="entry name" value="ALANINE RACEMASE, CATABOLIC-RELATED"/>
    <property type="match status" value="1"/>
</dbReference>
<accession>A0ABX2SZY3</accession>
<feature type="binding site" evidence="4">
    <location>
        <position position="135"/>
    </location>
    <ligand>
        <name>substrate</name>
    </ligand>
</feature>
<evidence type="ECO:0000256" key="3">
    <source>
        <dbReference type="ARBA" id="ARBA00023235"/>
    </source>
</evidence>
<dbReference type="HAMAP" id="MF_01201">
    <property type="entry name" value="Ala_racemase"/>
    <property type="match status" value="1"/>
</dbReference>
<evidence type="ECO:0000313" key="6">
    <source>
        <dbReference type="EMBL" id="NYS47948.1"/>
    </source>
</evidence>
<dbReference type="Gene3D" id="2.40.37.10">
    <property type="entry name" value="Lyase, Ornithine Decarboxylase, Chain A, domain 1"/>
    <property type="match status" value="1"/>
</dbReference>
<comment type="cofactor">
    <cofactor evidence="1 4">
        <name>pyridoxal 5'-phosphate</name>
        <dbReference type="ChEBI" id="CHEBI:597326"/>
    </cofactor>
</comment>
<comment type="similarity">
    <text evidence="4">Belongs to the alanine racemase family.</text>
</comment>
<dbReference type="RefSeq" id="WP_179941731.1">
    <property type="nucleotide sequence ID" value="NZ_JACBYF010000019.1"/>
</dbReference>
<dbReference type="GO" id="GO:0008784">
    <property type="term" value="F:alanine racemase activity"/>
    <property type="evidence" value="ECO:0007669"/>
    <property type="project" value="UniProtKB-EC"/>
</dbReference>
<organism evidence="6 7">
    <name type="scientific">Gemelliphila palaticanis</name>
    <dbReference type="NCBI Taxonomy" id="81950"/>
    <lineage>
        <taxon>Bacteria</taxon>
        <taxon>Bacillati</taxon>
        <taxon>Bacillota</taxon>
        <taxon>Bacilli</taxon>
        <taxon>Bacillales</taxon>
        <taxon>Gemellaceae</taxon>
        <taxon>Gemelliphila</taxon>
    </lineage>
</organism>
<feature type="binding site" evidence="4">
    <location>
        <position position="312"/>
    </location>
    <ligand>
        <name>substrate</name>
    </ligand>
</feature>
<dbReference type="CDD" id="cd00430">
    <property type="entry name" value="PLPDE_III_AR"/>
    <property type="match status" value="1"/>
</dbReference>
<dbReference type="InterPro" id="IPR020622">
    <property type="entry name" value="Ala_racemase_pyridoxalP-BS"/>
</dbReference>
<comment type="catalytic activity">
    <reaction evidence="4">
        <text>L-alanine = D-alanine</text>
        <dbReference type="Rhea" id="RHEA:20249"/>
        <dbReference type="ChEBI" id="CHEBI:57416"/>
        <dbReference type="ChEBI" id="CHEBI:57972"/>
        <dbReference type="EC" id="5.1.1.1"/>
    </reaction>
</comment>
<dbReference type="Pfam" id="PF01168">
    <property type="entry name" value="Ala_racemase_N"/>
    <property type="match status" value="1"/>
</dbReference>
<evidence type="ECO:0000256" key="1">
    <source>
        <dbReference type="ARBA" id="ARBA00001933"/>
    </source>
</evidence>
<feature type="domain" description="Alanine racemase C-terminal" evidence="5">
    <location>
        <begin position="244"/>
        <end position="369"/>
    </location>
</feature>
<dbReference type="InterPro" id="IPR029066">
    <property type="entry name" value="PLP-binding_barrel"/>
</dbReference>
<name>A0ABX2SZY3_9BACL</name>
<dbReference type="Pfam" id="PF00842">
    <property type="entry name" value="Ala_racemase_C"/>
    <property type="match status" value="1"/>
</dbReference>
<dbReference type="SMART" id="SM01005">
    <property type="entry name" value="Ala_racemase_C"/>
    <property type="match status" value="1"/>
</dbReference>
<dbReference type="PANTHER" id="PTHR30511">
    <property type="entry name" value="ALANINE RACEMASE"/>
    <property type="match status" value="1"/>
</dbReference>
<dbReference type="NCBIfam" id="TIGR00492">
    <property type="entry name" value="alr"/>
    <property type="match status" value="1"/>
</dbReference>
<gene>
    <name evidence="6" type="primary">alr</name>
    <name evidence="6" type="ORF">HZY85_07165</name>
</gene>
<comment type="function">
    <text evidence="4">Catalyzes the interconversion of L-alanine and D-alanine. May also act on other amino acids.</text>
</comment>
<dbReference type="EC" id="5.1.1.1" evidence="4"/>
<dbReference type="InterPro" id="IPR001608">
    <property type="entry name" value="Ala_racemase_N"/>
</dbReference>
<keyword evidence="7" id="KW-1185">Reference proteome</keyword>
<dbReference type="Proteomes" id="UP000531840">
    <property type="component" value="Unassembled WGS sequence"/>
</dbReference>
<proteinExistence type="inferred from homology"/>
<evidence type="ECO:0000313" key="7">
    <source>
        <dbReference type="Proteomes" id="UP000531840"/>
    </source>
</evidence>
<dbReference type="EMBL" id="JACBYF010000019">
    <property type="protein sequence ID" value="NYS47948.1"/>
    <property type="molecule type" value="Genomic_DNA"/>
</dbReference>
<evidence type="ECO:0000256" key="4">
    <source>
        <dbReference type="HAMAP-Rule" id="MF_01201"/>
    </source>
</evidence>
<keyword evidence="3 4" id="KW-0413">Isomerase</keyword>
<comment type="caution">
    <text evidence="6">The sequence shown here is derived from an EMBL/GenBank/DDBJ whole genome shotgun (WGS) entry which is preliminary data.</text>
</comment>
<dbReference type="SUPFAM" id="SSF50621">
    <property type="entry name" value="Alanine racemase C-terminal domain-like"/>
    <property type="match status" value="1"/>
</dbReference>
<comment type="pathway">
    <text evidence="4">Amino-acid biosynthesis; D-alanine biosynthesis; D-alanine from L-alanine: step 1/1.</text>
</comment>
<dbReference type="InterPro" id="IPR000821">
    <property type="entry name" value="Ala_racemase"/>
</dbReference>
<sequence length="378" mass="43210">MINDRPTELIVRLDRILENYNNIKEKLNNKELMAVVKADAYGHGSKTVVNYLYNNGVKYFAVTTLEEALELREVVKDGTILVLGVTNPDNINYAIENNISLCCPSLFWLKDAIENLKKYEGTLKLHLKIDSGMSRIGLANEEEAIEANELLKNDKIFLEGIFTHYANADDVDDEYDIFQRENYKNIVKHITIKPKYIHHENTAATMKYYNEDFDFNLVRVGIALYGSYPSDYIKDKSNIEIKNVSSLVSKVVHVKKVSGKTKIGYGCTYESEQEEYIATVPIGYRDGLVRAAQGFKVIINGSLCEIVGRVCMDQIMIRCPENVNIGDNVLFYGEQDGNQIKIEDYADHLNTINYEVYCILGQRVPRRYYVGDEEVEKL</sequence>
<dbReference type="SUPFAM" id="SSF51419">
    <property type="entry name" value="PLP-binding barrel"/>
    <property type="match status" value="1"/>
</dbReference>
<reference evidence="6 7" key="1">
    <citation type="submission" date="2020-07" db="EMBL/GenBank/DDBJ databases">
        <title>MOT database genomes.</title>
        <authorList>
            <person name="Joseph S."/>
            <person name="Aduse-Opoku J."/>
            <person name="Hashim A."/>
            <person name="Wade W."/>
            <person name="Curtis M."/>
        </authorList>
    </citation>
    <scope>NUCLEOTIDE SEQUENCE [LARGE SCALE GENOMIC DNA]</scope>
    <source>
        <strain evidence="6 7">CIP 106318</strain>
    </source>
</reference>
<feature type="modified residue" description="N6-(pyridoxal phosphate)lysine" evidence="4">
    <location>
        <position position="37"/>
    </location>
</feature>
<keyword evidence="2 4" id="KW-0663">Pyridoxal phosphate</keyword>
<dbReference type="PRINTS" id="PR00992">
    <property type="entry name" value="ALARACEMASE"/>
</dbReference>
<evidence type="ECO:0000259" key="5">
    <source>
        <dbReference type="SMART" id="SM01005"/>
    </source>
</evidence>
<feature type="active site" description="Proton acceptor; specific for L-alanine" evidence="4">
    <location>
        <position position="265"/>
    </location>
</feature>
<dbReference type="Gene3D" id="3.20.20.10">
    <property type="entry name" value="Alanine racemase"/>
    <property type="match status" value="1"/>
</dbReference>
<dbReference type="InterPro" id="IPR011079">
    <property type="entry name" value="Ala_racemase_C"/>
</dbReference>
<dbReference type="PROSITE" id="PS00395">
    <property type="entry name" value="ALANINE_RACEMASE"/>
    <property type="match status" value="1"/>
</dbReference>
<feature type="active site" description="Proton acceptor; specific for D-alanine" evidence="4">
    <location>
        <position position="37"/>
    </location>
</feature>